<dbReference type="HAMAP" id="MF_00963">
    <property type="entry name" value="Sigma70_RpoD_SigA"/>
    <property type="match status" value="1"/>
</dbReference>
<accession>A0A2G8RAT3</accession>
<dbReference type="InterPro" id="IPR036388">
    <property type="entry name" value="WH-like_DNA-bd_sf"/>
</dbReference>
<dbReference type="InterPro" id="IPR007624">
    <property type="entry name" value="RNA_pol_sigma70_r3"/>
</dbReference>
<dbReference type="Pfam" id="PF00140">
    <property type="entry name" value="Sigma70_r1_2"/>
    <property type="match status" value="1"/>
</dbReference>
<dbReference type="FunFam" id="1.10.10.10:FF:000004">
    <property type="entry name" value="RNA polymerase sigma factor SigA"/>
    <property type="match status" value="1"/>
</dbReference>
<keyword evidence="1 6" id="KW-0963">Cytoplasm</keyword>
<name>A0A2G8RAT3_9RHOB</name>
<feature type="region of interest" description="Sigma-70 factor domain-4" evidence="6">
    <location>
        <begin position="595"/>
        <end position="648"/>
    </location>
</feature>
<feature type="region of interest" description="Sigma-70 factor domain-2" evidence="6">
    <location>
        <begin position="427"/>
        <end position="497"/>
    </location>
</feature>
<feature type="compositionally biased region" description="Basic and acidic residues" evidence="8">
    <location>
        <begin position="1"/>
        <end position="13"/>
    </location>
</feature>
<feature type="domain" description="RNA polymerase sigma-70" evidence="10">
    <location>
        <begin position="620"/>
        <end position="646"/>
    </location>
</feature>
<feature type="short sequence motif" description="Interaction with polymerase core subunit RpoC" evidence="6">
    <location>
        <begin position="451"/>
        <end position="454"/>
    </location>
</feature>
<feature type="domain" description="RNA polymerase sigma-70" evidence="9">
    <location>
        <begin position="451"/>
        <end position="464"/>
    </location>
</feature>
<evidence type="ECO:0000256" key="2">
    <source>
        <dbReference type="ARBA" id="ARBA00023015"/>
    </source>
</evidence>
<evidence type="ECO:0000256" key="4">
    <source>
        <dbReference type="ARBA" id="ARBA00023125"/>
    </source>
</evidence>
<dbReference type="InterPro" id="IPR012760">
    <property type="entry name" value="RNA_pol_sigma_RpoD_C"/>
</dbReference>
<dbReference type="InterPro" id="IPR007631">
    <property type="entry name" value="RNA_pol_sigma_70_non-ess"/>
</dbReference>
<feature type="region of interest" description="Sigma-70 factor domain-3" evidence="6">
    <location>
        <begin position="506"/>
        <end position="582"/>
    </location>
</feature>
<comment type="similarity">
    <text evidence="6">Belongs to the sigma-70 factor family. RpoD/SigA subfamily.</text>
</comment>
<feature type="compositionally biased region" description="Basic and acidic residues" evidence="8">
    <location>
        <begin position="210"/>
        <end position="219"/>
    </location>
</feature>
<dbReference type="Pfam" id="PF04546">
    <property type="entry name" value="Sigma70_ner"/>
    <property type="match status" value="1"/>
</dbReference>
<evidence type="ECO:0000313" key="12">
    <source>
        <dbReference type="Proteomes" id="UP000231259"/>
    </source>
</evidence>
<evidence type="ECO:0000313" key="11">
    <source>
        <dbReference type="EMBL" id="PIL18647.1"/>
    </source>
</evidence>
<dbReference type="Gene3D" id="1.10.220.120">
    <property type="entry name" value="Sigma-70 factor, region 1.1"/>
    <property type="match status" value="1"/>
</dbReference>
<dbReference type="CDD" id="cd06171">
    <property type="entry name" value="Sigma70_r4"/>
    <property type="match status" value="1"/>
</dbReference>
<evidence type="ECO:0000256" key="5">
    <source>
        <dbReference type="ARBA" id="ARBA00023163"/>
    </source>
</evidence>
<comment type="subcellular location">
    <subcellularLocation>
        <location evidence="6">Cytoplasm</location>
    </subcellularLocation>
</comment>
<dbReference type="OrthoDB" id="9809557at2"/>
<dbReference type="InterPro" id="IPR007627">
    <property type="entry name" value="RNA_pol_sigma70_r2"/>
</dbReference>
<feature type="coiled-coil region" evidence="7">
    <location>
        <begin position="406"/>
        <end position="433"/>
    </location>
</feature>
<dbReference type="Pfam" id="PF04539">
    <property type="entry name" value="Sigma70_r3"/>
    <property type="match status" value="1"/>
</dbReference>
<dbReference type="Proteomes" id="UP000231259">
    <property type="component" value="Unassembled WGS sequence"/>
</dbReference>
<comment type="subunit">
    <text evidence="6">Interacts transiently with the RNA polymerase catalytic core.</text>
</comment>
<dbReference type="GO" id="GO:0005737">
    <property type="term" value="C:cytoplasm"/>
    <property type="evidence" value="ECO:0007669"/>
    <property type="project" value="UniProtKB-SubCell"/>
</dbReference>
<dbReference type="EMBL" id="AWWI01000121">
    <property type="protein sequence ID" value="PIL18647.1"/>
    <property type="molecule type" value="Genomic_DNA"/>
</dbReference>
<feature type="compositionally biased region" description="Acidic residues" evidence="8">
    <location>
        <begin position="74"/>
        <end position="83"/>
    </location>
</feature>
<keyword evidence="2 6" id="KW-0805">Transcription regulation</keyword>
<feature type="DNA-binding region" description="H-T-H motif" evidence="6">
    <location>
        <begin position="621"/>
        <end position="640"/>
    </location>
</feature>
<evidence type="ECO:0000256" key="6">
    <source>
        <dbReference type="HAMAP-Rule" id="MF_00963"/>
    </source>
</evidence>
<dbReference type="InterPro" id="IPR007630">
    <property type="entry name" value="RNA_pol_sigma70_r4"/>
</dbReference>
<keyword evidence="5 6" id="KW-0804">Transcription</keyword>
<feature type="region of interest" description="Disordered" evidence="8">
    <location>
        <begin position="1"/>
        <end position="21"/>
    </location>
</feature>
<dbReference type="Pfam" id="PF03979">
    <property type="entry name" value="Sigma70_r1_1"/>
    <property type="match status" value="1"/>
</dbReference>
<keyword evidence="4 6" id="KW-0238">DNA-binding</keyword>
<comment type="function">
    <text evidence="6">Sigma factors are initiation factors that promote the attachment of RNA polymerase to specific initiation sites and are then released. This sigma factor is the primary sigma factor during exponential growth.</text>
</comment>
<keyword evidence="12" id="KW-1185">Reference proteome</keyword>
<dbReference type="NCBIfam" id="TIGR02937">
    <property type="entry name" value="sigma70-ECF"/>
    <property type="match status" value="1"/>
</dbReference>
<dbReference type="GO" id="GO:0006352">
    <property type="term" value="P:DNA-templated transcription initiation"/>
    <property type="evidence" value="ECO:0007669"/>
    <property type="project" value="UniProtKB-UniRule"/>
</dbReference>
<reference evidence="11 12" key="1">
    <citation type="submission" date="2013-09" db="EMBL/GenBank/DDBJ databases">
        <title>Genome sequencing of Phaeobacter antarcticus sp. nov. SM1211.</title>
        <authorList>
            <person name="Zhang X.-Y."/>
            <person name="Liu C."/>
            <person name="Chen X.-L."/>
            <person name="Xie B.-B."/>
            <person name="Qin Q.-L."/>
            <person name="Rong J.-C."/>
            <person name="Zhang Y.-Z."/>
        </authorList>
    </citation>
    <scope>NUCLEOTIDE SEQUENCE [LARGE SCALE GENOMIC DNA]</scope>
    <source>
        <strain evidence="11 12">SM1211</strain>
    </source>
</reference>
<evidence type="ECO:0000259" key="9">
    <source>
        <dbReference type="PROSITE" id="PS00715"/>
    </source>
</evidence>
<evidence type="ECO:0000256" key="8">
    <source>
        <dbReference type="SAM" id="MobiDB-lite"/>
    </source>
</evidence>
<proteinExistence type="inferred from homology"/>
<dbReference type="Gene3D" id="1.10.601.10">
    <property type="entry name" value="RNA Polymerase Primary Sigma Factor"/>
    <property type="match status" value="1"/>
</dbReference>
<dbReference type="PROSITE" id="PS00715">
    <property type="entry name" value="SIGMA70_1"/>
    <property type="match status" value="1"/>
</dbReference>
<dbReference type="RefSeq" id="WP_099912290.1">
    <property type="nucleotide sequence ID" value="NZ_AWWI01000121.1"/>
</dbReference>
<dbReference type="InterPro" id="IPR007127">
    <property type="entry name" value="RNA_pol_sigma_70_r1_1"/>
</dbReference>
<dbReference type="PANTHER" id="PTHR30603:SF60">
    <property type="entry name" value="RNA POLYMERASE SIGMA FACTOR RPOD"/>
    <property type="match status" value="1"/>
</dbReference>
<dbReference type="NCBIfam" id="NF004208">
    <property type="entry name" value="PRK05658.1"/>
    <property type="match status" value="1"/>
</dbReference>
<dbReference type="InterPro" id="IPR042189">
    <property type="entry name" value="RNA_pol_sigma_70_r1_1_sf"/>
</dbReference>
<gene>
    <name evidence="6" type="primary">rpoD</name>
    <name evidence="11" type="ORF">P775_18930</name>
</gene>
<dbReference type="PANTHER" id="PTHR30603">
    <property type="entry name" value="RNA POLYMERASE SIGMA FACTOR RPO"/>
    <property type="match status" value="1"/>
</dbReference>
<dbReference type="PRINTS" id="PR00046">
    <property type="entry name" value="SIGMA70FCT"/>
</dbReference>
<dbReference type="GO" id="GO:0016987">
    <property type="term" value="F:sigma factor activity"/>
    <property type="evidence" value="ECO:0007669"/>
    <property type="project" value="UniProtKB-UniRule"/>
</dbReference>
<dbReference type="NCBIfam" id="TIGR02393">
    <property type="entry name" value="RpoD_Cterm"/>
    <property type="match status" value="1"/>
</dbReference>
<sequence>MAAKDNDDAKPEVQDDEVSLDMSQAAVKKMIADARERGYITYDQLNEVLPPDQVSSDQIEDVMSMLSEMGIQVTDEEDGEEEEKGSTELVDASSNKDVALSSGNSEKLDRTDDPVRMYLREMGSVELLSREGEIAIAKRIEAGRNTMIAGLCESPLTFQAITIWRDELLSEDILLRDVIDLETTFGNQLGEDGELDTPVVDTSAASSDLGKSDDGKQELDADGNPISGDDDEEEDEQANMSLAAMEAALKPRVLETLDTIASDYEELAAMQDSRISATLNEDGSFSADDEGRYQKLRSEIVLLVNELHLHNNRIEALIDQLYGINKRIMVIDSSMVKLADQARINRREFVDEYRGRELDPNWMERMAAKSGRGWQMFIERSADKVEELRSDMAQVGQYVGLDISEFRRIVQQVQKGEKEARQAKKEMVEANLRLVISIAKKYTNRGLQFLDLIQEGNIGLMKAVDKFEYRRGYKFSTYATWWIRQAITRSIADQARTIRIPVHMIETINKLVRTGRQMLHEIGREPTPEELAEKLQMPLEKVRKVMKIAKEPISLETPIGDEEDSQLGDFIEDKNAVLPLDSAIQENLKETTTRVLSSLTPREERVLRMRFGIGMNTDHTLEEVGQQFSVTRERIRQIEAKALRKLKHPSRSRKLRSFLDQ</sequence>
<dbReference type="Pfam" id="PF04545">
    <property type="entry name" value="Sigma70_r4"/>
    <property type="match status" value="1"/>
</dbReference>
<dbReference type="FunFam" id="1.10.10.10:FF:000002">
    <property type="entry name" value="RNA polymerase sigma factor SigA"/>
    <property type="match status" value="1"/>
</dbReference>
<feature type="compositionally biased region" description="Acidic residues" evidence="8">
    <location>
        <begin position="228"/>
        <end position="237"/>
    </location>
</feature>
<dbReference type="SUPFAM" id="SSF88659">
    <property type="entry name" value="Sigma3 and sigma4 domains of RNA polymerase sigma factors"/>
    <property type="match status" value="2"/>
</dbReference>
<keyword evidence="3 6" id="KW-0731">Sigma factor</keyword>
<evidence type="ECO:0000256" key="1">
    <source>
        <dbReference type="ARBA" id="ARBA00022490"/>
    </source>
</evidence>
<organism evidence="11 12">
    <name type="scientific">Puniceibacterium antarcticum</name>
    <dbReference type="NCBI Taxonomy" id="1206336"/>
    <lineage>
        <taxon>Bacteria</taxon>
        <taxon>Pseudomonadati</taxon>
        <taxon>Pseudomonadota</taxon>
        <taxon>Alphaproteobacteria</taxon>
        <taxon>Rhodobacterales</taxon>
        <taxon>Paracoccaceae</taxon>
        <taxon>Puniceibacterium</taxon>
    </lineage>
</organism>
<dbReference type="FunFam" id="1.10.601.10:FF:000001">
    <property type="entry name" value="RNA polymerase sigma factor SigA"/>
    <property type="match status" value="1"/>
</dbReference>
<dbReference type="AlphaFoldDB" id="A0A2G8RAT3"/>
<feature type="compositionally biased region" description="Polar residues" evidence="8">
    <location>
        <begin position="92"/>
        <end position="105"/>
    </location>
</feature>
<dbReference type="InterPro" id="IPR013325">
    <property type="entry name" value="RNA_pol_sigma_r2"/>
</dbReference>
<protein>
    <recommendedName>
        <fullName evidence="6">RNA polymerase sigma factor RpoD</fullName>
    </recommendedName>
    <alternativeName>
        <fullName evidence="6">Sigma-70</fullName>
    </alternativeName>
</protein>
<keyword evidence="7" id="KW-0175">Coiled coil</keyword>
<dbReference type="InterPro" id="IPR000943">
    <property type="entry name" value="RNA_pol_sigma70"/>
</dbReference>
<dbReference type="PROSITE" id="PS00716">
    <property type="entry name" value="SIGMA70_2"/>
    <property type="match status" value="1"/>
</dbReference>
<comment type="caution">
    <text evidence="11">The sequence shown here is derived from an EMBL/GenBank/DDBJ whole genome shotgun (WGS) entry which is preliminary data.</text>
</comment>
<dbReference type="InterPro" id="IPR028630">
    <property type="entry name" value="Sigma70_RpoD"/>
</dbReference>
<dbReference type="InterPro" id="IPR050239">
    <property type="entry name" value="Sigma-70_RNA_pol_init_factors"/>
</dbReference>
<dbReference type="Pfam" id="PF04542">
    <property type="entry name" value="Sigma70_r2"/>
    <property type="match status" value="1"/>
</dbReference>
<evidence type="ECO:0000256" key="7">
    <source>
        <dbReference type="SAM" id="Coils"/>
    </source>
</evidence>
<dbReference type="Gene3D" id="1.10.10.10">
    <property type="entry name" value="Winged helix-like DNA-binding domain superfamily/Winged helix DNA-binding domain"/>
    <property type="match status" value="2"/>
</dbReference>
<dbReference type="InterPro" id="IPR014284">
    <property type="entry name" value="RNA_pol_sigma-70_dom"/>
</dbReference>
<dbReference type="SUPFAM" id="SSF88946">
    <property type="entry name" value="Sigma2 domain of RNA polymerase sigma factors"/>
    <property type="match status" value="1"/>
</dbReference>
<feature type="region of interest" description="Disordered" evidence="8">
    <location>
        <begin position="73"/>
        <end position="110"/>
    </location>
</feature>
<evidence type="ECO:0000256" key="3">
    <source>
        <dbReference type="ARBA" id="ARBA00023082"/>
    </source>
</evidence>
<dbReference type="GO" id="GO:0003677">
    <property type="term" value="F:DNA binding"/>
    <property type="evidence" value="ECO:0007669"/>
    <property type="project" value="UniProtKB-UniRule"/>
</dbReference>
<evidence type="ECO:0000259" key="10">
    <source>
        <dbReference type="PROSITE" id="PS00716"/>
    </source>
</evidence>
<feature type="region of interest" description="Disordered" evidence="8">
    <location>
        <begin position="188"/>
        <end position="238"/>
    </location>
</feature>
<dbReference type="InterPro" id="IPR013324">
    <property type="entry name" value="RNA_pol_sigma_r3/r4-like"/>
</dbReference>
<dbReference type="InterPro" id="IPR009042">
    <property type="entry name" value="RNA_pol_sigma70_r1_2"/>
</dbReference>